<dbReference type="GeneID" id="18918097"/>
<dbReference type="KEGG" id="pco:PHACADRAFT_261824"/>
<sequence length="101" mass="10132">MATAGPGRLFPVGSAAVASPTIITPHPYDLPPRPVTVAQDFAGVGSTYPAYQAGIVHNTASMPYARYGMPVAPSYGASDVRPGVQYGMPAGAAEAAAVSGL</sequence>
<dbReference type="InParanoid" id="K5VXN3"/>
<dbReference type="EMBL" id="JH930476">
    <property type="protein sequence ID" value="EKM51590.1"/>
    <property type="molecule type" value="Genomic_DNA"/>
</dbReference>
<evidence type="ECO:0000313" key="2">
    <source>
        <dbReference type="Proteomes" id="UP000008370"/>
    </source>
</evidence>
<protein>
    <submittedName>
        <fullName evidence="1">Uncharacterized protein</fullName>
    </submittedName>
</protein>
<keyword evidence="2" id="KW-1185">Reference proteome</keyword>
<evidence type="ECO:0000313" key="1">
    <source>
        <dbReference type="EMBL" id="EKM51590.1"/>
    </source>
</evidence>
<organism evidence="1 2">
    <name type="scientific">Phanerochaete carnosa (strain HHB-10118-sp)</name>
    <name type="common">White-rot fungus</name>
    <name type="synonym">Peniophora carnosa</name>
    <dbReference type="NCBI Taxonomy" id="650164"/>
    <lineage>
        <taxon>Eukaryota</taxon>
        <taxon>Fungi</taxon>
        <taxon>Dikarya</taxon>
        <taxon>Basidiomycota</taxon>
        <taxon>Agaricomycotina</taxon>
        <taxon>Agaricomycetes</taxon>
        <taxon>Polyporales</taxon>
        <taxon>Phanerochaetaceae</taxon>
        <taxon>Phanerochaete</taxon>
    </lineage>
</organism>
<dbReference type="HOGENOM" id="CLU_2292670_0_0_1"/>
<proteinExistence type="predicted"/>
<gene>
    <name evidence="1" type="ORF">PHACADRAFT_261824</name>
</gene>
<dbReference type="RefSeq" id="XP_007399401.1">
    <property type="nucleotide sequence ID" value="XM_007399339.1"/>
</dbReference>
<accession>K5VXN3</accession>
<reference evidence="1 2" key="1">
    <citation type="journal article" date="2012" name="BMC Genomics">
        <title>Comparative genomics of the white-rot fungi, Phanerochaete carnosa and P. chrysosporium, to elucidate the genetic basis of the distinct wood types they colonize.</title>
        <authorList>
            <person name="Suzuki H."/>
            <person name="MacDonald J."/>
            <person name="Syed K."/>
            <person name="Salamov A."/>
            <person name="Hori C."/>
            <person name="Aerts A."/>
            <person name="Henrissat B."/>
            <person name="Wiebenga A."/>
            <person name="vanKuyk P.A."/>
            <person name="Barry K."/>
            <person name="Lindquist E."/>
            <person name="LaButti K."/>
            <person name="Lapidus A."/>
            <person name="Lucas S."/>
            <person name="Coutinho P."/>
            <person name="Gong Y."/>
            <person name="Samejima M."/>
            <person name="Mahadevan R."/>
            <person name="Abou-Zaid M."/>
            <person name="de Vries R.P."/>
            <person name="Igarashi K."/>
            <person name="Yadav J.S."/>
            <person name="Grigoriev I.V."/>
            <person name="Master E.R."/>
        </authorList>
    </citation>
    <scope>NUCLEOTIDE SEQUENCE [LARGE SCALE GENOMIC DNA]</scope>
    <source>
        <strain evidence="1 2">HHB-10118-sp</strain>
    </source>
</reference>
<dbReference type="AlphaFoldDB" id="K5VXN3"/>
<name>K5VXN3_PHACS</name>
<dbReference type="Proteomes" id="UP000008370">
    <property type="component" value="Unassembled WGS sequence"/>
</dbReference>